<dbReference type="AlphaFoldDB" id="A0A401YXH2"/>
<evidence type="ECO:0000313" key="2">
    <source>
        <dbReference type="Proteomes" id="UP000286931"/>
    </source>
</evidence>
<gene>
    <name evidence="1" type="ORF">EHYA_06964</name>
</gene>
<accession>A0A401YXH2</accession>
<keyword evidence="2" id="KW-1185">Reference proteome</keyword>
<name>A0A401YXH2_9ACTN</name>
<dbReference type="EMBL" id="BIFH01000031">
    <property type="protein sequence ID" value="GCD99250.1"/>
    <property type="molecule type" value="Genomic_DNA"/>
</dbReference>
<dbReference type="Proteomes" id="UP000286931">
    <property type="component" value="Unassembled WGS sequence"/>
</dbReference>
<proteinExistence type="predicted"/>
<sequence>MVVTPVRAINPDAERPTLVNLPLVPDIASPAEIMSERLLCCICGRSTSDSEDYVLLGISSPSGAAEQWLGAHAEHLNGVLARGFSVEVHMM</sequence>
<evidence type="ECO:0000313" key="1">
    <source>
        <dbReference type="EMBL" id="GCD99250.1"/>
    </source>
</evidence>
<protein>
    <submittedName>
        <fullName evidence="1">Uncharacterized protein</fullName>
    </submittedName>
</protein>
<comment type="caution">
    <text evidence="1">The sequence shown here is derived from an EMBL/GenBank/DDBJ whole genome shotgun (WGS) entry which is preliminary data.</text>
</comment>
<organism evidence="1 2">
    <name type="scientific">Embleya hyalina</name>
    <dbReference type="NCBI Taxonomy" id="516124"/>
    <lineage>
        <taxon>Bacteria</taxon>
        <taxon>Bacillati</taxon>
        <taxon>Actinomycetota</taxon>
        <taxon>Actinomycetes</taxon>
        <taxon>Kitasatosporales</taxon>
        <taxon>Streptomycetaceae</taxon>
        <taxon>Embleya</taxon>
    </lineage>
</organism>
<reference evidence="1 2" key="1">
    <citation type="submission" date="2018-12" db="EMBL/GenBank/DDBJ databases">
        <title>Draft genome sequence of Embleya hyalina NBRC 13850T.</title>
        <authorList>
            <person name="Komaki H."/>
            <person name="Hosoyama A."/>
            <person name="Kimura A."/>
            <person name="Ichikawa N."/>
            <person name="Tamura T."/>
        </authorList>
    </citation>
    <scope>NUCLEOTIDE SEQUENCE [LARGE SCALE GENOMIC DNA]</scope>
    <source>
        <strain evidence="1 2">NBRC 13850</strain>
    </source>
</reference>